<comment type="caution">
    <text evidence="2">The sequence shown here is derived from an EMBL/GenBank/DDBJ whole genome shotgun (WGS) entry which is preliminary data.</text>
</comment>
<dbReference type="InterPro" id="IPR000305">
    <property type="entry name" value="GIY-YIG_endonuc"/>
</dbReference>
<accession>A0A9W9ZHM7</accession>
<dbReference type="EMBL" id="MU825964">
    <property type="protein sequence ID" value="KAJ7381918.1"/>
    <property type="molecule type" value="Genomic_DNA"/>
</dbReference>
<dbReference type="InterPro" id="IPR018575">
    <property type="entry name" value="Restrct_endonuc_II_Eco29kI"/>
</dbReference>
<name>A0A9W9ZHM7_9CNID</name>
<organism evidence="2 3">
    <name type="scientific">Desmophyllum pertusum</name>
    <dbReference type="NCBI Taxonomy" id="174260"/>
    <lineage>
        <taxon>Eukaryota</taxon>
        <taxon>Metazoa</taxon>
        <taxon>Cnidaria</taxon>
        <taxon>Anthozoa</taxon>
        <taxon>Hexacorallia</taxon>
        <taxon>Scleractinia</taxon>
        <taxon>Caryophylliina</taxon>
        <taxon>Caryophylliidae</taxon>
        <taxon>Desmophyllum</taxon>
    </lineage>
</organism>
<dbReference type="AlphaFoldDB" id="A0A9W9ZHM7"/>
<dbReference type="PROSITE" id="PS50164">
    <property type="entry name" value="GIY_YIG"/>
    <property type="match status" value="1"/>
</dbReference>
<dbReference type="OrthoDB" id="10557561at2759"/>
<reference evidence="2" key="1">
    <citation type="submission" date="2023-01" db="EMBL/GenBank/DDBJ databases">
        <title>Genome assembly of the deep-sea coral Lophelia pertusa.</title>
        <authorList>
            <person name="Herrera S."/>
            <person name="Cordes E."/>
        </authorList>
    </citation>
    <scope>NUCLEOTIDE SEQUENCE</scope>
    <source>
        <strain evidence="2">USNM1676648</strain>
        <tissue evidence="2">Polyp</tissue>
    </source>
</reference>
<proteinExistence type="predicted"/>
<evidence type="ECO:0000313" key="3">
    <source>
        <dbReference type="Proteomes" id="UP001163046"/>
    </source>
</evidence>
<evidence type="ECO:0000313" key="2">
    <source>
        <dbReference type="EMBL" id="KAJ7381918.1"/>
    </source>
</evidence>
<gene>
    <name evidence="2" type="ORF">OS493_038293</name>
</gene>
<sequence>MASFLNVLVFTSSIMLEKRSCMKEARSLPPHTIQCMWDSRRLTLQIASATMVEKLKRPTNLRWNISEFSLDKADFVVRFMIVDKHVTLTIEGMLIDYFDYFSPVWNKETILPFLSELGHQSFDYKVHCLIRLCYELCDELHQLPELSELPRSLARSCNKYVLNILCTEKMELVPFRYSYRFITWCLQLSCVPEVPIEELRRQTLNVSKEVLGNLSELKGIVLEFMDGLYLYPLNMYSKFPKRPGVYFIYYVGKTKLYEGSQVSPSSHHPVYVGQSQTDIANRLSDHRTKIEKADKSQVKHEFSLDKAEFVVRFMIVNKHSARAIEGMLIEHFRPVWNKETKKVGFSFGNANSKRNTWNKFHIQGNIQTTTIMLQKLRISPPTVQNN</sequence>
<dbReference type="Pfam" id="PF09517">
    <property type="entry name" value="RE_Eco29kI"/>
    <property type="match status" value="1"/>
</dbReference>
<protein>
    <recommendedName>
        <fullName evidence="1">GIY-YIG domain-containing protein</fullName>
    </recommendedName>
</protein>
<keyword evidence="3" id="KW-1185">Reference proteome</keyword>
<feature type="domain" description="GIY-YIG" evidence="1">
    <location>
        <begin position="241"/>
        <end position="338"/>
    </location>
</feature>
<dbReference type="Proteomes" id="UP001163046">
    <property type="component" value="Unassembled WGS sequence"/>
</dbReference>
<evidence type="ECO:0000259" key="1">
    <source>
        <dbReference type="PROSITE" id="PS50164"/>
    </source>
</evidence>